<evidence type="ECO:0000259" key="1">
    <source>
        <dbReference type="Pfam" id="PF09967"/>
    </source>
</evidence>
<feature type="non-terminal residue" evidence="2">
    <location>
        <position position="1"/>
    </location>
</feature>
<feature type="domain" description="VWA-like" evidence="1">
    <location>
        <begin position="82"/>
        <end position="193"/>
    </location>
</feature>
<dbReference type="Pfam" id="PF09967">
    <property type="entry name" value="DUF2201"/>
    <property type="match status" value="1"/>
</dbReference>
<accession>A0A955I2C7</accession>
<dbReference type="InterPro" id="IPR018698">
    <property type="entry name" value="VWA-like_dom"/>
</dbReference>
<organism evidence="2 3">
    <name type="scientific">Candidatus Dojkabacteria bacterium</name>
    <dbReference type="NCBI Taxonomy" id="2099670"/>
    <lineage>
        <taxon>Bacteria</taxon>
        <taxon>Candidatus Dojkabacteria</taxon>
    </lineage>
</organism>
<gene>
    <name evidence="2" type="ORF">KC622_03185</name>
</gene>
<dbReference type="PANTHER" id="PTHR38730">
    <property type="entry name" value="SLL7028 PROTEIN"/>
    <property type="match status" value="1"/>
</dbReference>
<dbReference type="InterPro" id="IPR036465">
    <property type="entry name" value="vWFA_dom_sf"/>
</dbReference>
<comment type="caution">
    <text evidence="2">The sequence shown here is derived from an EMBL/GenBank/DDBJ whole genome shotgun (WGS) entry which is preliminary data.</text>
</comment>
<evidence type="ECO:0000313" key="3">
    <source>
        <dbReference type="Proteomes" id="UP000748332"/>
    </source>
</evidence>
<dbReference type="PANTHER" id="PTHR38730:SF1">
    <property type="entry name" value="SLL7028 PROTEIN"/>
    <property type="match status" value="1"/>
</dbReference>
<reference evidence="2" key="2">
    <citation type="journal article" date="2021" name="Microbiome">
        <title>Successional dynamics and alternative stable states in a saline activated sludge microbial community over 9 years.</title>
        <authorList>
            <person name="Wang Y."/>
            <person name="Ye J."/>
            <person name="Ju F."/>
            <person name="Liu L."/>
            <person name="Boyd J.A."/>
            <person name="Deng Y."/>
            <person name="Parks D.H."/>
            <person name="Jiang X."/>
            <person name="Yin X."/>
            <person name="Woodcroft B.J."/>
            <person name="Tyson G.W."/>
            <person name="Hugenholtz P."/>
            <person name="Polz M.F."/>
            <person name="Zhang T."/>
        </authorList>
    </citation>
    <scope>NUCLEOTIDE SEQUENCE</scope>
    <source>
        <strain evidence="2">HKST-UBA16</strain>
    </source>
</reference>
<dbReference type="EMBL" id="JAGQLM010000143">
    <property type="protein sequence ID" value="MCA9375308.1"/>
    <property type="molecule type" value="Genomic_DNA"/>
</dbReference>
<proteinExistence type="predicted"/>
<evidence type="ECO:0000313" key="2">
    <source>
        <dbReference type="EMBL" id="MCA9375308.1"/>
    </source>
</evidence>
<protein>
    <recommendedName>
        <fullName evidence="1">VWA-like domain-containing protein</fullName>
    </recommendedName>
</protein>
<dbReference type="Proteomes" id="UP000748332">
    <property type="component" value="Unassembled WGS sequence"/>
</dbReference>
<dbReference type="SUPFAM" id="SSF53300">
    <property type="entry name" value="vWA-like"/>
    <property type="match status" value="1"/>
</dbReference>
<reference evidence="2" key="1">
    <citation type="submission" date="2020-04" db="EMBL/GenBank/DDBJ databases">
        <authorList>
            <person name="Zhang T."/>
        </authorList>
    </citation>
    <scope>NUCLEOTIDE SEQUENCE</scope>
    <source>
        <strain evidence="2">HKST-UBA16</strain>
    </source>
</reference>
<sequence>TQMKNSWENIDKSRGDIPNAIKGILDEILKPKKAIFDWRGTIRQFTGAYSNDIYTKKLRRKYNKRFEEMPGLKIRNHKSLLCAVDTSGSVSKDEFIEFMREIDVIRRTGVSVIVVECDAYVDKEKGVYKFTGLSNLRDRTVTGGGGTSFDPPIEFLNEEANHYSALIYLTDGYAPCPQVKPRRPLMWVISQGGAAPENLKEQGFPGRIIRIPLEEKFN</sequence>
<dbReference type="AlphaFoldDB" id="A0A955I2C7"/>
<name>A0A955I2C7_9BACT</name>